<evidence type="ECO:0000313" key="1">
    <source>
        <dbReference type="EMBL" id="SEA70956.1"/>
    </source>
</evidence>
<dbReference type="STRING" id="37625.SAMN05660420_02907"/>
<organism evidence="1 2">
    <name type="scientific">Desulfuromusa kysingii</name>
    <dbReference type="NCBI Taxonomy" id="37625"/>
    <lineage>
        <taxon>Bacteria</taxon>
        <taxon>Pseudomonadati</taxon>
        <taxon>Thermodesulfobacteriota</taxon>
        <taxon>Desulfuromonadia</taxon>
        <taxon>Desulfuromonadales</taxon>
        <taxon>Geopsychrobacteraceae</taxon>
        <taxon>Desulfuromusa</taxon>
    </lineage>
</organism>
<gene>
    <name evidence="1" type="ORF">SAMN05660420_02907</name>
</gene>
<keyword evidence="2" id="KW-1185">Reference proteome</keyword>
<evidence type="ECO:0008006" key="3">
    <source>
        <dbReference type="Google" id="ProtNLM"/>
    </source>
</evidence>
<dbReference type="Pfam" id="PF06980">
    <property type="entry name" value="DUF1302"/>
    <property type="match status" value="1"/>
</dbReference>
<accession>A0A1H4DEN2</accession>
<dbReference type="RefSeq" id="WP_092350115.1">
    <property type="nucleotide sequence ID" value="NZ_FNQN01000010.1"/>
</dbReference>
<name>A0A1H4DEN2_9BACT</name>
<protein>
    <recommendedName>
        <fullName evidence="3">DUF1302 domain-containing protein</fullName>
    </recommendedName>
</protein>
<dbReference type="Proteomes" id="UP000199409">
    <property type="component" value="Unassembled WGS sequence"/>
</dbReference>
<reference evidence="1 2" key="1">
    <citation type="submission" date="2016-10" db="EMBL/GenBank/DDBJ databases">
        <authorList>
            <person name="de Groot N.N."/>
        </authorList>
    </citation>
    <scope>NUCLEOTIDE SEQUENCE [LARGE SCALE GENOMIC DNA]</scope>
    <source>
        <strain evidence="1 2">DSM 7343</strain>
    </source>
</reference>
<proteinExistence type="predicted"/>
<dbReference type="AlphaFoldDB" id="A0A1H4DEN2"/>
<dbReference type="EMBL" id="FNQN01000010">
    <property type="protein sequence ID" value="SEA70956.1"/>
    <property type="molecule type" value="Genomic_DNA"/>
</dbReference>
<sequence length="673" mass="72480">MGIRMKKIKFKLRVRSTCLTLLALVLTATFVAPSFAFQFGSGDLTGSFDSTLSYGLAWRMADQDSDLIGVANGGNAYSLNFDDGDLNYDKGDLINNTAKITSELGLQYKSFGLFVRGSAFYDFENNDGDRARTDLSDETLDMVGKDAELLDAYITWDFDVAQMPAQIRVGSQVLSWGESTFIQNGINVINPFDVSKLRVAGAELKEGLIPVGMVSASISPTENITFEGFYQYDWQEVKIDPPGSYWSTNDFAGEGGDQVMLGFGQWSDQGESWTGALYEDSDERFNMVPRGSNVYADDDGQYGVAMRVYAANLNDTEFGFYYMNYHSRLPVLSARTGSAVGALKATTAATAAGTFAALYDPQDPTSATAAITAGVTAGTTTGVTGGLDVAEAQAIATGAINAATAGGSALASAYAVNEYAQTAEYMIEYPEDIQLFGVSFNTTLPASGIALQGEVSHRLDVPLQMDDIELIFAALGPISPGLATYNQIYDATGQYEYYIQGYKRLDVTQAQITATKLLGPTFGADQFVLVGEVGLTHVHGMPDKDDLRMDGVGTPISGNALLASSHYDETESSSAFADATSWGYRLVAKLDFNNAIGAVTLSPRVAWAHDVNGTTPGPGGNFIDGRKTVTLGLEANYQNQWTADLSYTDFFGAGRYNLINDRDFLAFNIKYSF</sequence>
<dbReference type="InterPro" id="IPR010727">
    <property type="entry name" value="DUF1302"/>
</dbReference>
<evidence type="ECO:0000313" key="2">
    <source>
        <dbReference type="Proteomes" id="UP000199409"/>
    </source>
</evidence>
<dbReference type="OrthoDB" id="5499740at2"/>